<dbReference type="InterPro" id="IPR007813">
    <property type="entry name" value="PilN"/>
</dbReference>
<dbReference type="EMBL" id="CP073587">
    <property type="protein sequence ID" value="QUN05589.1"/>
    <property type="molecule type" value="Genomic_DNA"/>
</dbReference>
<feature type="coiled-coil region" evidence="1">
    <location>
        <begin position="47"/>
        <end position="77"/>
    </location>
</feature>
<dbReference type="Proteomes" id="UP000679575">
    <property type="component" value="Chromosome"/>
</dbReference>
<evidence type="ECO:0000313" key="3">
    <source>
        <dbReference type="EMBL" id="QUN05589.1"/>
    </source>
</evidence>
<gene>
    <name evidence="3" type="ORF">KDN34_15595</name>
</gene>
<evidence type="ECO:0000313" key="4">
    <source>
        <dbReference type="Proteomes" id="UP000679575"/>
    </source>
</evidence>
<proteinExistence type="predicted"/>
<protein>
    <submittedName>
        <fullName evidence="3">PilN domain-containing protein</fullName>
    </submittedName>
</protein>
<accession>A0ABX7YS41</accession>
<keyword evidence="2" id="KW-0472">Membrane</keyword>
<dbReference type="RefSeq" id="WP_212594618.1">
    <property type="nucleotide sequence ID" value="NZ_CP073587.1"/>
</dbReference>
<organism evidence="3 4">
    <name type="scientific">Shewanella yunxiaonensis</name>
    <dbReference type="NCBI Taxonomy" id="2829809"/>
    <lineage>
        <taxon>Bacteria</taxon>
        <taxon>Pseudomonadati</taxon>
        <taxon>Pseudomonadota</taxon>
        <taxon>Gammaproteobacteria</taxon>
        <taxon>Alteromonadales</taxon>
        <taxon>Shewanellaceae</taxon>
        <taxon>Shewanella</taxon>
    </lineage>
</organism>
<keyword evidence="4" id="KW-1185">Reference proteome</keyword>
<name>A0ABX7YS41_9GAMM</name>
<evidence type="ECO:0000256" key="1">
    <source>
        <dbReference type="SAM" id="Coils"/>
    </source>
</evidence>
<evidence type="ECO:0000256" key="2">
    <source>
        <dbReference type="SAM" id="Phobius"/>
    </source>
</evidence>
<dbReference type="Pfam" id="PF05137">
    <property type="entry name" value="PilN"/>
    <property type="match status" value="1"/>
</dbReference>
<keyword evidence="2" id="KW-1133">Transmembrane helix</keyword>
<feature type="transmembrane region" description="Helical" evidence="2">
    <location>
        <begin position="21"/>
        <end position="45"/>
    </location>
</feature>
<keyword evidence="2" id="KW-0812">Transmembrane</keyword>
<sequence length="200" mass="22696">MSKTRVNLFSPELLPAKLRLSFAKTVSLSLLLVLLGAVALILGWWQQQTLQQQLQTVQQQNAALEQQKNALQQALAKHQPDSLLQQQVTQLTQEHQLKSLLLTELDKREQFKSVGFTDMLQELAQVADGSIWLSHIQFEPPKLLFEGYTLKPENVPHWVARLSHTDSFQGKAFASMTMNRGEHQPLAFKLTTDSKEADKK</sequence>
<keyword evidence="1" id="KW-0175">Coiled coil</keyword>
<reference evidence="3 4" key="1">
    <citation type="submission" date="2021-04" db="EMBL/GenBank/DDBJ databases">
        <title>Novel species identification of genus Shewanella.</title>
        <authorList>
            <person name="Liu G."/>
        </authorList>
    </citation>
    <scope>NUCLEOTIDE SEQUENCE [LARGE SCALE GENOMIC DNA]</scope>
    <source>
        <strain evidence="3 4">FJAT-54481</strain>
    </source>
</reference>